<evidence type="ECO:0000313" key="3">
    <source>
        <dbReference type="EMBL" id="QSG02805.1"/>
    </source>
</evidence>
<reference evidence="3" key="1">
    <citation type="submission" date="2020-11" db="EMBL/GenBank/DDBJ databases">
        <title>Carbohydrate-dependent, anaerobic sulfur respiration: A novel catabolism in halophilic archaea.</title>
        <authorList>
            <person name="Sorokin D.Y."/>
            <person name="Messina E."/>
            <person name="Smedile F."/>
            <person name="La Cono V."/>
            <person name="Hallsworth J.E."/>
            <person name="Yakimov M.M."/>
        </authorList>
    </citation>
    <scope>NUCLEOTIDE SEQUENCE</scope>
    <source>
        <strain evidence="3">AArc-S</strain>
    </source>
</reference>
<dbReference type="EMBL" id="CP064786">
    <property type="protein sequence ID" value="QSG02805.1"/>
    <property type="molecule type" value="Genomic_DNA"/>
</dbReference>
<dbReference type="AlphaFoldDB" id="A0A897MWV9"/>
<evidence type="ECO:0000256" key="1">
    <source>
        <dbReference type="SAM" id="MobiDB-lite"/>
    </source>
</evidence>
<feature type="region of interest" description="Disordered" evidence="1">
    <location>
        <begin position="161"/>
        <end position="193"/>
    </location>
</feature>
<evidence type="ECO:0000313" key="4">
    <source>
        <dbReference type="Proteomes" id="UP000663586"/>
    </source>
</evidence>
<accession>A0A897MWV9</accession>
<dbReference type="Proteomes" id="UP000663586">
    <property type="component" value="Chromosome"/>
</dbReference>
<protein>
    <recommendedName>
        <fullName evidence="2">DUF8112 domain-containing protein</fullName>
    </recommendedName>
</protein>
<keyword evidence="4" id="KW-1185">Reference proteome</keyword>
<sequence>MEHSVTDRQESTDRKIIEDIYQLKKISLGEGAAACEVCGAKLREGDVCVAFAFRPADQPAFEIGHVKCSECRHEPSEYFTLGVREIVLDGRIGTCSDQATQSSWPVLLAPRPRAVSPAAATTVYPLPGVAWFRRAIAQSDRYVAADCTPNRKPWQRAVVRADTTNECATDRSGKAGSDDTTGPHPLDGPGGAQ</sequence>
<organism evidence="3 4">
    <name type="scientific">Natranaeroarchaeum sulfidigenes</name>
    <dbReference type="NCBI Taxonomy" id="2784880"/>
    <lineage>
        <taxon>Archaea</taxon>
        <taxon>Methanobacteriati</taxon>
        <taxon>Methanobacteriota</taxon>
        <taxon>Stenosarchaea group</taxon>
        <taxon>Halobacteria</taxon>
        <taxon>Halobacteriales</taxon>
        <taxon>Natronoarchaeaceae</taxon>
        <taxon>Natranaeroarchaeum</taxon>
    </lineage>
</organism>
<feature type="compositionally biased region" description="Basic and acidic residues" evidence="1">
    <location>
        <begin position="168"/>
        <end position="177"/>
    </location>
</feature>
<dbReference type="Pfam" id="PF26417">
    <property type="entry name" value="DUF8112"/>
    <property type="match status" value="1"/>
</dbReference>
<dbReference type="KEGG" id="hara:AArcS_1594"/>
<gene>
    <name evidence="3" type="ORF">AArcS_1594</name>
</gene>
<name>A0A897MWV9_9EURY</name>
<proteinExistence type="predicted"/>
<evidence type="ECO:0000259" key="2">
    <source>
        <dbReference type="Pfam" id="PF26417"/>
    </source>
</evidence>
<dbReference type="InterPro" id="IPR058425">
    <property type="entry name" value="DUF8112"/>
</dbReference>
<feature type="domain" description="DUF8112" evidence="2">
    <location>
        <begin position="12"/>
        <end position="118"/>
    </location>
</feature>